<dbReference type="Pfam" id="PF01869">
    <property type="entry name" value="BcrAD_BadFG"/>
    <property type="match status" value="1"/>
</dbReference>
<dbReference type="RefSeq" id="WP_018385828.1">
    <property type="nucleotide sequence ID" value="NZ_LLZU01000017.1"/>
</dbReference>
<keyword evidence="3" id="KW-1185">Reference proteome</keyword>
<reference evidence="2 3" key="1">
    <citation type="submission" date="2015-10" db="EMBL/GenBank/DDBJ databases">
        <title>Draft genome sequence of pyrrolomycin-producing Streptomyces vitaminophilus.</title>
        <authorList>
            <person name="Graham D.E."/>
            <person name="Mahan K.M."/>
            <person name="Klingeman D.M."/>
            <person name="Hettich R.L."/>
            <person name="Parry R.J."/>
        </authorList>
    </citation>
    <scope>NUCLEOTIDE SEQUENCE [LARGE SCALE GENOMIC DNA]</scope>
    <source>
        <strain evidence="2 3">ATCC 31673</strain>
    </source>
</reference>
<comment type="caution">
    <text evidence="2">The sequence shown here is derived from an EMBL/GenBank/DDBJ whole genome shotgun (WGS) entry which is preliminary data.</text>
</comment>
<organism evidence="2 3">
    <name type="scientific">Wenjunlia vitaminophila</name>
    <name type="common">Streptomyces vitaminophilus</name>
    <dbReference type="NCBI Taxonomy" id="76728"/>
    <lineage>
        <taxon>Bacteria</taxon>
        <taxon>Bacillati</taxon>
        <taxon>Actinomycetota</taxon>
        <taxon>Actinomycetes</taxon>
        <taxon>Kitasatosporales</taxon>
        <taxon>Streptomycetaceae</taxon>
        <taxon>Wenjunlia</taxon>
    </lineage>
</organism>
<dbReference type="InterPro" id="IPR043129">
    <property type="entry name" value="ATPase_NBD"/>
</dbReference>
<dbReference type="InterPro" id="IPR002731">
    <property type="entry name" value="ATPase_BadF"/>
</dbReference>
<proteinExistence type="predicted"/>
<sequence length="343" mass="34507">MANSTDPRSGSADAGEALVLGGDLGGTSTRVLVADRTGRPLGRGVAGGGNPFSHPVSAAAELGRALAVALAGLDPTRVRAAVVGAAGGTALRIPEVAEPFRRAWQEAGLTVSPRYLSDLEVAFASGTPAPDGTALIVGTGTSGGVVVDHRVVRTVDGYGWLLGDDGSGFWIGREAVRATLRALDAGQRLGVLGRSVVDGLLGDRTTAGAVAAPDDPVELRDELIAAANNRPPVRLAELSRPVAAAFDAGEPAAVDIVERAAGLLADTVGLVRRGVGPDAPLVIAGSVGSAASPVGRRLKEILAGRIEGELLTAGDGVAGATWLALRDLDPALATAETHTRLAH</sequence>
<dbReference type="EMBL" id="LLZU01000017">
    <property type="protein sequence ID" value="KRV48945.1"/>
    <property type="molecule type" value="Genomic_DNA"/>
</dbReference>
<feature type="domain" description="ATPase BadF/BadG/BcrA/BcrD type" evidence="1">
    <location>
        <begin position="20"/>
        <end position="320"/>
    </location>
</feature>
<dbReference type="PANTHER" id="PTHR43190:SF3">
    <property type="entry name" value="N-ACETYL-D-GLUCOSAMINE KINASE"/>
    <property type="match status" value="1"/>
</dbReference>
<name>A0A0T6LSR6_WENVI</name>
<gene>
    <name evidence="2" type="ORF">AQ490_22740</name>
</gene>
<dbReference type="OrthoDB" id="8701357at2"/>
<evidence type="ECO:0000313" key="2">
    <source>
        <dbReference type="EMBL" id="KRV48945.1"/>
    </source>
</evidence>
<dbReference type="InterPro" id="IPR052519">
    <property type="entry name" value="Euk-type_GlcNAc_Kinase"/>
</dbReference>
<dbReference type="SUPFAM" id="SSF53067">
    <property type="entry name" value="Actin-like ATPase domain"/>
    <property type="match status" value="2"/>
</dbReference>
<dbReference type="eggNOG" id="COG2971">
    <property type="taxonomic scope" value="Bacteria"/>
</dbReference>
<dbReference type="Gene3D" id="3.30.420.40">
    <property type="match status" value="2"/>
</dbReference>
<accession>A0A0T6LSR6</accession>
<evidence type="ECO:0000313" key="3">
    <source>
        <dbReference type="Proteomes" id="UP000050867"/>
    </source>
</evidence>
<dbReference type="PANTHER" id="PTHR43190">
    <property type="entry name" value="N-ACETYL-D-GLUCOSAMINE KINASE"/>
    <property type="match status" value="1"/>
</dbReference>
<evidence type="ECO:0000259" key="1">
    <source>
        <dbReference type="Pfam" id="PF01869"/>
    </source>
</evidence>
<dbReference type="Proteomes" id="UP000050867">
    <property type="component" value="Unassembled WGS sequence"/>
</dbReference>
<dbReference type="STRING" id="76728.AQ490_22740"/>
<protein>
    <submittedName>
        <fullName evidence="2">ATPase</fullName>
    </submittedName>
</protein>
<dbReference type="AlphaFoldDB" id="A0A0T6LSR6"/>